<evidence type="ECO:0000313" key="2">
    <source>
        <dbReference type="EMBL" id="EXK26571.1"/>
    </source>
</evidence>
<evidence type="ECO:0000256" key="1">
    <source>
        <dbReference type="SAM" id="MobiDB-lite"/>
    </source>
</evidence>
<dbReference type="HOGENOM" id="CLU_3320099_0_0_1"/>
<dbReference type="AlphaFoldDB" id="W9ZZV9"/>
<accession>W9ZZV9</accession>
<dbReference type="Proteomes" id="UP000030703">
    <property type="component" value="Unassembled WGS sequence"/>
</dbReference>
<dbReference type="EMBL" id="JH659358">
    <property type="protein sequence ID" value="EXK26571.1"/>
    <property type="molecule type" value="Genomic_DNA"/>
</dbReference>
<feature type="region of interest" description="Disordered" evidence="1">
    <location>
        <begin position="1"/>
        <end position="22"/>
    </location>
</feature>
<gene>
    <name evidence="2" type="ORF">FOMG_16894</name>
</gene>
<sequence length="39" mass="4536">MYRSSWGLDSSSLSSSEHEVYPRKLGIPEPWKRPQIAFL</sequence>
<feature type="compositionally biased region" description="Low complexity" evidence="1">
    <location>
        <begin position="1"/>
        <end position="15"/>
    </location>
</feature>
<reference evidence="2" key="2">
    <citation type="submission" date="2012-05" db="EMBL/GenBank/DDBJ databases">
        <title>Annotation of the Genome Sequence of Fusarium oxysporum f. sp. melonis 26406.</title>
        <authorList>
            <consortium name="The Broad Institute Genomics Platform"/>
            <person name="Ma L.-J."/>
            <person name="Corby-Kistler H."/>
            <person name="Broz K."/>
            <person name="Gale L.R."/>
            <person name="Jonkers W."/>
            <person name="O'Donnell K."/>
            <person name="Ploetz R."/>
            <person name="Steinberg C."/>
            <person name="Schwartz D.C."/>
            <person name="VanEtten H."/>
            <person name="Zhou S."/>
            <person name="Young S.K."/>
            <person name="Zeng Q."/>
            <person name="Gargeya S."/>
            <person name="Fitzgerald M."/>
            <person name="Abouelleil A."/>
            <person name="Alvarado L."/>
            <person name="Chapman S.B."/>
            <person name="Gainer-Dewar J."/>
            <person name="Goldberg J."/>
            <person name="Griggs A."/>
            <person name="Gujja S."/>
            <person name="Hansen M."/>
            <person name="Howarth C."/>
            <person name="Imamovic A."/>
            <person name="Ireland A."/>
            <person name="Larimer J."/>
            <person name="McCowan C."/>
            <person name="Murphy C."/>
            <person name="Pearson M."/>
            <person name="Poon T.W."/>
            <person name="Priest M."/>
            <person name="Roberts A."/>
            <person name="Saif S."/>
            <person name="Shea T."/>
            <person name="Sykes S."/>
            <person name="Wortman J."/>
            <person name="Nusbaum C."/>
            <person name="Birren B."/>
        </authorList>
    </citation>
    <scope>NUCLEOTIDE SEQUENCE</scope>
    <source>
        <strain evidence="2">26406</strain>
    </source>
</reference>
<name>W9ZZV9_FUSOX</name>
<protein>
    <submittedName>
        <fullName evidence="2">Uncharacterized protein</fullName>
    </submittedName>
</protein>
<reference evidence="2" key="1">
    <citation type="submission" date="2012-04" db="EMBL/GenBank/DDBJ databases">
        <title>The Genome Sequence of Fusarium oxysporum melonis.</title>
        <authorList>
            <consortium name="The Broad Institute Genome Sequencing Platform"/>
            <person name="Ma L.-J."/>
            <person name="Gale L.R."/>
            <person name="Schwartz D.C."/>
            <person name="Zhou S."/>
            <person name="Corby-Kistler H."/>
            <person name="Young S.K."/>
            <person name="Zeng Q."/>
            <person name="Gargeya S."/>
            <person name="Fitzgerald M."/>
            <person name="Haas B."/>
            <person name="Abouelleil A."/>
            <person name="Alvarado L."/>
            <person name="Arachchi H.M."/>
            <person name="Berlin A."/>
            <person name="Brown A."/>
            <person name="Chapman S.B."/>
            <person name="Chen Z."/>
            <person name="Dunbar C."/>
            <person name="Freedman E."/>
            <person name="Gearin G."/>
            <person name="Goldberg J."/>
            <person name="Griggs A."/>
            <person name="Gujja S."/>
            <person name="Heiman D."/>
            <person name="Howarth C."/>
            <person name="Larson L."/>
            <person name="Lui A."/>
            <person name="MacDonald P.J.P."/>
            <person name="Montmayeur A."/>
            <person name="Murphy C."/>
            <person name="Neiman D."/>
            <person name="Pearson M."/>
            <person name="Priest M."/>
            <person name="Roberts A."/>
            <person name="Saif S."/>
            <person name="Shea T."/>
            <person name="Shenoy N."/>
            <person name="Sisk P."/>
            <person name="Stolte C."/>
            <person name="Sykes S."/>
            <person name="Wortman J."/>
            <person name="Nusbaum C."/>
            <person name="Birren B."/>
        </authorList>
    </citation>
    <scope>NUCLEOTIDE SEQUENCE</scope>
    <source>
        <strain evidence="2">26406</strain>
    </source>
</reference>
<organism evidence="2">
    <name type="scientific">Fusarium oxysporum f. sp. melonis 26406</name>
    <dbReference type="NCBI Taxonomy" id="1089452"/>
    <lineage>
        <taxon>Eukaryota</taxon>
        <taxon>Fungi</taxon>
        <taxon>Dikarya</taxon>
        <taxon>Ascomycota</taxon>
        <taxon>Pezizomycotina</taxon>
        <taxon>Sordariomycetes</taxon>
        <taxon>Hypocreomycetidae</taxon>
        <taxon>Hypocreales</taxon>
        <taxon>Nectriaceae</taxon>
        <taxon>Fusarium</taxon>
        <taxon>Fusarium oxysporum species complex</taxon>
    </lineage>
</organism>
<proteinExistence type="predicted"/>
<dbReference type="VEuPathDB" id="FungiDB:FOMG_16894"/>